<evidence type="ECO:0000313" key="1">
    <source>
        <dbReference type="EMBL" id="SIS59184.1"/>
    </source>
</evidence>
<protein>
    <submittedName>
        <fullName evidence="1">Uncharacterized protein</fullName>
    </submittedName>
</protein>
<organism evidence="1 2">
    <name type="scientific">Chryseobacterium gambrini</name>
    <dbReference type="NCBI Taxonomy" id="373672"/>
    <lineage>
        <taxon>Bacteria</taxon>
        <taxon>Pseudomonadati</taxon>
        <taxon>Bacteroidota</taxon>
        <taxon>Flavobacteriia</taxon>
        <taxon>Flavobacteriales</taxon>
        <taxon>Weeksellaceae</taxon>
        <taxon>Chryseobacterium group</taxon>
        <taxon>Chryseobacterium</taxon>
    </lineage>
</organism>
<dbReference type="Proteomes" id="UP000185781">
    <property type="component" value="Unassembled WGS sequence"/>
</dbReference>
<name>A0A1N7KCL6_9FLAO</name>
<dbReference type="AlphaFoldDB" id="A0A1N7KCL6"/>
<dbReference type="EMBL" id="FTOV01000001">
    <property type="protein sequence ID" value="SIS59184.1"/>
    <property type="molecule type" value="Genomic_DNA"/>
</dbReference>
<accession>A0A1N7KCL6</accession>
<sequence length="66" mass="7454">MIIKEEILHSVGASIKDYKPSKSTFTEVSHPNYYHHIIRGKVKLSTVYETTDGCPYGKLPSKRVSS</sequence>
<proteinExistence type="predicted"/>
<evidence type="ECO:0000313" key="2">
    <source>
        <dbReference type="Proteomes" id="UP000185781"/>
    </source>
</evidence>
<dbReference type="STRING" id="373672.SAMN05421785_101393"/>
<gene>
    <name evidence="1" type="ORF">SAMN05421785_101393</name>
</gene>
<reference evidence="1 2" key="1">
    <citation type="submission" date="2017-01" db="EMBL/GenBank/DDBJ databases">
        <authorList>
            <person name="Mah S.A."/>
            <person name="Swanson W.J."/>
            <person name="Moy G.W."/>
            <person name="Vacquier V.D."/>
        </authorList>
    </citation>
    <scope>NUCLEOTIDE SEQUENCE [LARGE SCALE GENOMIC DNA]</scope>
    <source>
        <strain evidence="1 2">DSM 18014</strain>
    </source>
</reference>